<dbReference type="PANTHER" id="PTHR39082">
    <property type="entry name" value="PHOSPHOLIPASE C-BETA-2-RELATED"/>
    <property type="match status" value="1"/>
</dbReference>
<dbReference type="STRING" id="927083.DB32_004548"/>
<dbReference type="Gene3D" id="1.10.287.1490">
    <property type="match status" value="1"/>
</dbReference>
<dbReference type="OrthoDB" id="9795058at2"/>
<feature type="domain" description="C4-type zinc ribbon" evidence="2">
    <location>
        <begin position="193"/>
        <end position="225"/>
    </location>
</feature>
<dbReference type="InterPro" id="IPR052376">
    <property type="entry name" value="Oxidative_Scav/Glycosyltrans"/>
</dbReference>
<evidence type="ECO:0000313" key="5">
    <source>
        <dbReference type="Proteomes" id="UP000034883"/>
    </source>
</evidence>
<protein>
    <submittedName>
        <fullName evidence="4">Uncharacterized protein</fullName>
    </submittedName>
</protein>
<sequence length="233" mass="26264">MRALVKLAEIDSQARGIDDRLKGIPAELDERRAAVRALEALVERQRSTITEAERLLAQQDNDIASRNDALSKAKGKSAKARTMREAEAAERELDSIRKSIKDGETEKERLREKIAQITAALADPTKTLDEQKAELAASEAAAETKLGELRAERERVVAGRDDYAKKIDKQYIRLYDRLRTKLTPAVCEVVGETCVGCRMQMPPQRFIQLQRGTEIMQCQMCQRIVFHKDVLGD</sequence>
<evidence type="ECO:0000313" key="4">
    <source>
        <dbReference type="EMBL" id="AKF07399.1"/>
    </source>
</evidence>
<evidence type="ECO:0000259" key="3">
    <source>
        <dbReference type="Pfam" id="PF24481"/>
    </source>
</evidence>
<name>A0A0F6SFR4_9BACT</name>
<reference evidence="4 5" key="1">
    <citation type="submission" date="2015-03" db="EMBL/GenBank/DDBJ databases">
        <title>Genome assembly of Sandaracinus amylolyticus DSM 53668.</title>
        <authorList>
            <person name="Sharma G."/>
            <person name="Subramanian S."/>
        </authorList>
    </citation>
    <scope>NUCLEOTIDE SEQUENCE [LARGE SCALE GENOMIC DNA]</scope>
    <source>
        <strain evidence="4 5">DSM 53668</strain>
    </source>
</reference>
<feature type="domain" description="CT398-like coiled coil hairpin" evidence="3">
    <location>
        <begin position="7"/>
        <end position="181"/>
    </location>
</feature>
<accession>A0A0F6SFR4</accession>
<dbReference type="Pfam" id="PF02591">
    <property type="entry name" value="Zn_ribbon_9"/>
    <property type="match status" value="1"/>
</dbReference>
<keyword evidence="1" id="KW-0175">Coiled coil</keyword>
<proteinExistence type="predicted"/>
<dbReference type="Pfam" id="PF24481">
    <property type="entry name" value="CT398_CC"/>
    <property type="match status" value="1"/>
</dbReference>
<dbReference type="KEGG" id="samy:DB32_004548"/>
<dbReference type="InterPro" id="IPR056003">
    <property type="entry name" value="CT398_CC_hairpin"/>
</dbReference>
<organism evidence="4 5">
    <name type="scientific">Sandaracinus amylolyticus</name>
    <dbReference type="NCBI Taxonomy" id="927083"/>
    <lineage>
        <taxon>Bacteria</taxon>
        <taxon>Pseudomonadati</taxon>
        <taxon>Myxococcota</taxon>
        <taxon>Polyangia</taxon>
        <taxon>Polyangiales</taxon>
        <taxon>Sandaracinaceae</taxon>
        <taxon>Sandaracinus</taxon>
    </lineage>
</organism>
<dbReference type="Proteomes" id="UP000034883">
    <property type="component" value="Chromosome"/>
</dbReference>
<gene>
    <name evidence="4" type="ORF">DB32_004548</name>
</gene>
<keyword evidence="5" id="KW-1185">Reference proteome</keyword>
<dbReference type="AlphaFoldDB" id="A0A0F6SFR4"/>
<feature type="coiled-coil region" evidence="1">
    <location>
        <begin position="35"/>
        <end position="120"/>
    </location>
</feature>
<evidence type="ECO:0000256" key="1">
    <source>
        <dbReference type="SAM" id="Coils"/>
    </source>
</evidence>
<dbReference type="PANTHER" id="PTHR39082:SF1">
    <property type="entry name" value="SCAVENGER RECEPTOR CLASS A MEMBER 3"/>
    <property type="match status" value="1"/>
</dbReference>
<dbReference type="EMBL" id="CP011125">
    <property type="protein sequence ID" value="AKF07399.1"/>
    <property type="molecule type" value="Genomic_DNA"/>
</dbReference>
<dbReference type="InterPro" id="IPR003743">
    <property type="entry name" value="Zf-RING_7"/>
</dbReference>
<evidence type="ECO:0000259" key="2">
    <source>
        <dbReference type="Pfam" id="PF02591"/>
    </source>
</evidence>
<dbReference type="RefSeq" id="WP_053234663.1">
    <property type="nucleotide sequence ID" value="NZ_CP011125.1"/>
</dbReference>